<keyword evidence="6 12" id="KW-0418">Kinase</keyword>
<dbReference type="InterPro" id="IPR003661">
    <property type="entry name" value="HisK_dim/P_dom"/>
</dbReference>
<dbReference type="HOGENOM" id="CLU_000445_114_51_0"/>
<dbReference type="eggNOG" id="COG0784">
    <property type="taxonomic scope" value="Bacteria"/>
</dbReference>
<protein>
    <recommendedName>
        <fullName evidence="2">histidine kinase</fullName>
        <ecNumber evidence="2">2.7.13.3</ecNumber>
    </recommendedName>
</protein>
<dbReference type="SMART" id="SM00388">
    <property type="entry name" value="HisKA"/>
    <property type="match status" value="1"/>
</dbReference>
<evidence type="ECO:0000313" key="12">
    <source>
        <dbReference type="EMBL" id="ADY62332.1"/>
    </source>
</evidence>
<accession>F0SR81</accession>
<dbReference type="PANTHER" id="PTHR43065">
    <property type="entry name" value="SENSOR HISTIDINE KINASE"/>
    <property type="match status" value="1"/>
</dbReference>
<dbReference type="EC" id="2.7.13.3" evidence="2"/>
<evidence type="ECO:0000256" key="8">
    <source>
        <dbReference type="ARBA" id="ARBA00023012"/>
    </source>
</evidence>
<dbReference type="STRING" id="756272.Plabr_4761"/>
<dbReference type="PANTHER" id="PTHR43065:SF46">
    <property type="entry name" value="C4-DICARBOXYLATE TRANSPORT SENSOR PROTEIN DCTB"/>
    <property type="match status" value="1"/>
</dbReference>
<evidence type="ECO:0000313" key="13">
    <source>
        <dbReference type="Proteomes" id="UP000006860"/>
    </source>
</evidence>
<keyword evidence="5" id="KW-0547">Nucleotide-binding</keyword>
<dbReference type="SUPFAM" id="SSF52172">
    <property type="entry name" value="CheY-like"/>
    <property type="match status" value="2"/>
</dbReference>
<dbReference type="InterPro" id="IPR001789">
    <property type="entry name" value="Sig_transdc_resp-reg_receiver"/>
</dbReference>
<dbReference type="Pfam" id="PF02518">
    <property type="entry name" value="HATPase_c"/>
    <property type="match status" value="1"/>
</dbReference>
<dbReference type="RefSeq" id="WP_013631036.1">
    <property type="nucleotide sequence ID" value="NC_015174.1"/>
</dbReference>
<organism evidence="12 13">
    <name type="scientific">Rubinisphaera brasiliensis (strain ATCC 49424 / DSM 5305 / JCM 21570 / IAM 15109 / NBRC 103401 / IFAM 1448)</name>
    <name type="common">Planctomyces brasiliensis</name>
    <dbReference type="NCBI Taxonomy" id="756272"/>
    <lineage>
        <taxon>Bacteria</taxon>
        <taxon>Pseudomonadati</taxon>
        <taxon>Planctomycetota</taxon>
        <taxon>Planctomycetia</taxon>
        <taxon>Planctomycetales</taxon>
        <taxon>Planctomycetaceae</taxon>
        <taxon>Rubinisphaera</taxon>
    </lineage>
</organism>
<evidence type="ECO:0000256" key="6">
    <source>
        <dbReference type="ARBA" id="ARBA00022777"/>
    </source>
</evidence>
<comment type="catalytic activity">
    <reaction evidence="1">
        <text>ATP + protein L-histidine = ADP + protein N-phospho-L-histidine.</text>
        <dbReference type="EC" id="2.7.13.3"/>
    </reaction>
</comment>
<dbReference type="InterPro" id="IPR003594">
    <property type="entry name" value="HATPase_dom"/>
</dbReference>
<dbReference type="PROSITE" id="PS50109">
    <property type="entry name" value="HIS_KIN"/>
    <property type="match status" value="1"/>
</dbReference>
<dbReference type="EMBL" id="CP002546">
    <property type="protein sequence ID" value="ADY62332.1"/>
    <property type="molecule type" value="Genomic_DNA"/>
</dbReference>
<evidence type="ECO:0000256" key="5">
    <source>
        <dbReference type="ARBA" id="ARBA00022741"/>
    </source>
</evidence>
<dbReference type="InterPro" id="IPR036097">
    <property type="entry name" value="HisK_dim/P_sf"/>
</dbReference>
<evidence type="ECO:0000256" key="4">
    <source>
        <dbReference type="ARBA" id="ARBA00022679"/>
    </source>
</evidence>
<dbReference type="AlphaFoldDB" id="F0SR81"/>
<feature type="domain" description="Response regulatory" evidence="11">
    <location>
        <begin position="439"/>
        <end position="553"/>
    </location>
</feature>
<feature type="modified residue" description="4-aspartylphosphate" evidence="9">
    <location>
        <position position="490"/>
    </location>
</feature>
<evidence type="ECO:0000259" key="11">
    <source>
        <dbReference type="PROSITE" id="PS50110"/>
    </source>
</evidence>
<dbReference type="InterPro" id="IPR011006">
    <property type="entry name" value="CheY-like_superfamily"/>
</dbReference>
<dbReference type="CDD" id="cd00082">
    <property type="entry name" value="HisKA"/>
    <property type="match status" value="1"/>
</dbReference>
<evidence type="ECO:0000256" key="1">
    <source>
        <dbReference type="ARBA" id="ARBA00000085"/>
    </source>
</evidence>
<keyword evidence="8" id="KW-0902">Two-component regulatory system</keyword>
<dbReference type="GO" id="GO:0000155">
    <property type="term" value="F:phosphorelay sensor kinase activity"/>
    <property type="evidence" value="ECO:0007669"/>
    <property type="project" value="InterPro"/>
</dbReference>
<dbReference type="SUPFAM" id="SSF55874">
    <property type="entry name" value="ATPase domain of HSP90 chaperone/DNA topoisomerase II/histidine kinase"/>
    <property type="match status" value="1"/>
</dbReference>
<dbReference type="Gene3D" id="3.30.565.10">
    <property type="entry name" value="Histidine kinase-like ATPase, C-terminal domain"/>
    <property type="match status" value="1"/>
</dbReference>
<feature type="modified residue" description="4-aspartylphosphate" evidence="9">
    <location>
        <position position="88"/>
    </location>
</feature>
<dbReference type="OrthoDB" id="260274at2"/>
<feature type="domain" description="Response regulatory" evidence="11">
    <location>
        <begin position="10"/>
        <end position="157"/>
    </location>
</feature>
<feature type="domain" description="Histidine kinase" evidence="10">
    <location>
        <begin position="206"/>
        <end position="421"/>
    </location>
</feature>
<sequence>MQSIALNNRRILIVDDNLSIHDDYRKILARSTSESSLDELESLFFGEVEPQKDEVSFELDFADQGQIALSLVEKSMQNGTPYAMAFVDMRMPPGWDGLRTIEEIWKVDPQLEIVIATAYSDASWSEILDRLGCTDNLLILKKPFDNVEVSQLATALTEKWKLRRIAQVKQDELEAEVEKRTAELREKDRQLMHAQRMEAVGTLASGVAHEFNNLLHAIRGYTSFAQGRLEEGHAAHADLELVFNASDHAAVLTRQLLDYSRTGTDDLTIVDVGETVSNLVKMLRPILGKDVEVQSQIPEQSELFVLASRVYLSQAIMNLCVNARDAMNASGRLTLTLSRKAGVDNQNDQIVITVADSGGGIPDEIREKIFDPFFTTKAPGKGTGLGLAMVFNTIKKLGGSIEIDSVVGAGTTFTLTLPAAAAPDKENSLDNCDAHSPRTILFADDDEISRMIAVNAMESAGHHVFEASDGQEAIKQFLMHRDEVELLVLDAEMPEKSGLNAYREITAAGFELPLILCTGHSAATLEAALPENAILIQKPFSPEKLNHAIQKATADQVSNHLVSPTIK</sequence>
<dbReference type="InterPro" id="IPR004358">
    <property type="entry name" value="Sig_transdc_His_kin-like_C"/>
</dbReference>
<name>F0SR81_RUBBR</name>
<evidence type="ECO:0000256" key="2">
    <source>
        <dbReference type="ARBA" id="ARBA00012438"/>
    </source>
</evidence>
<dbReference type="InterPro" id="IPR005467">
    <property type="entry name" value="His_kinase_dom"/>
</dbReference>
<keyword evidence="4" id="KW-0808">Transferase</keyword>
<dbReference type="KEGG" id="pbs:Plabr_4761"/>
<evidence type="ECO:0000256" key="7">
    <source>
        <dbReference type="ARBA" id="ARBA00022840"/>
    </source>
</evidence>
<evidence type="ECO:0000256" key="3">
    <source>
        <dbReference type="ARBA" id="ARBA00022553"/>
    </source>
</evidence>
<dbReference type="PRINTS" id="PR00344">
    <property type="entry name" value="BCTRLSENSOR"/>
</dbReference>
<dbReference type="InterPro" id="IPR036890">
    <property type="entry name" value="HATPase_C_sf"/>
</dbReference>
<dbReference type="SMART" id="SM00448">
    <property type="entry name" value="REC"/>
    <property type="match status" value="1"/>
</dbReference>
<proteinExistence type="predicted"/>
<keyword evidence="3 9" id="KW-0597">Phosphoprotein</keyword>
<keyword evidence="7" id="KW-0067">ATP-binding</keyword>
<dbReference type="Gene3D" id="1.10.287.130">
    <property type="match status" value="1"/>
</dbReference>
<gene>
    <name evidence="12" type="ordered locus">Plabr_4761</name>
</gene>
<dbReference type="SMART" id="SM00387">
    <property type="entry name" value="HATPase_c"/>
    <property type="match status" value="1"/>
</dbReference>
<evidence type="ECO:0000256" key="9">
    <source>
        <dbReference type="PROSITE-ProRule" id="PRU00169"/>
    </source>
</evidence>
<dbReference type="eggNOG" id="COG2204">
    <property type="taxonomic scope" value="Bacteria"/>
</dbReference>
<dbReference type="Pfam" id="PF00072">
    <property type="entry name" value="Response_reg"/>
    <property type="match status" value="1"/>
</dbReference>
<reference evidence="13" key="1">
    <citation type="submission" date="2011-02" db="EMBL/GenBank/DDBJ databases">
        <title>The complete genome of Planctomyces brasiliensis DSM 5305.</title>
        <authorList>
            <person name="Lucas S."/>
            <person name="Copeland A."/>
            <person name="Lapidus A."/>
            <person name="Bruce D."/>
            <person name="Goodwin L."/>
            <person name="Pitluck S."/>
            <person name="Kyrpides N."/>
            <person name="Mavromatis K."/>
            <person name="Pagani I."/>
            <person name="Ivanova N."/>
            <person name="Ovchinnikova G."/>
            <person name="Lu M."/>
            <person name="Detter J.C."/>
            <person name="Han C."/>
            <person name="Land M."/>
            <person name="Hauser L."/>
            <person name="Markowitz V."/>
            <person name="Cheng J.-F."/>
            <person name="Hugenholtz P."/>
            <person name="Woyke T."/>
            <person name="Wu D."/>
            <person name="Tindall B."/>
            <person name="Pomrenke H.G."/>
            <person name="Brambilla E."/>
            <person name="Klenk H.-P."/>
            <person name="Eisen J.A."/>
        </authorList>
    </citation>
    <scope>NUCLEOTIDE SEQUENCE [LARGE SCALE GENOMIC DNA]</scope>
    <source>
        <strain evidence="13">ATCC 49424 / DSM 5305 / JCM 21570 / NBRC 103401 / IFAM 1448</strain>
    </source>
</reference>
<dbReference type="GO" id="GO:0005524">
    <property type="term" value="F:ATP binding"/>
    <property type="evidence" value="ECO:0007669"/>
    <property type="project" value="UniProtKB-KW"/>
</dbReference>
<dbReference type="Gene3D" id="3.40.50.2300">
    <property type="match status" value="2"/>
</dbReference>
<dbReference type="SUPFAM" id="SSF47384">
    <property type="entry name" value="Homodimeric domain of signal transducing histidine kinase"/>
    <property type="match status" value="1"/>
</dbReference>
<dbReference type="PROSITE" id="PS50110">
    <property type="entry name" value="RESPONSE_REGULATORY"/>
    <property type="match status" value="2"/>
</dbReference>
<dbReference type="Proteomes" id="UP000006860">
    <property type="component" value="Chromosome"/>
</dbReference>
<evidence type="ECO:0000259" key="10">
    <source>
        <dbReference type="PROSITE" id="PS50109"/>
    </source>
</evidence>
<keyword evidence="13" id="KW-1185">Reference proteome</keyword>
<dbReference type="eggNOG" id="COG4191">
    <property type="taxonomic scope" value="Bacteria"/>
</dbReference>
<dbReference type="Pfam" id="PF00512">
    <property type="entry name" value="HisKA"/>
    <property type="match status" value="1"/>
</dbReference>